<sequence length="388" mass="42772">MASEEPLFDPLLKKKKKKKVVAFSEDPLGADADPTTPAPPFEDDDAPTTVHEQMKKSALENGEDVAKENGDEDLQAMFGDLKKKKKKKEIPMDLGEEGSGASTPAEGIATPDLDFSDLKKKKKKKEIPLDLGEDSSSSTPVAKEVEDGAAAPAEDLDFSDLKKKKKSTKKKAQLDLEAFERELGEATGVGTDGAHLDQLDDTELGDDVFAHDGEGGAAQAGAEPWLGSDRDYTYQELLHRFYNQLHAQNPSLFSSAGKRYTLAPPSIHREGNKKTIFANIADISKRMHRPLEHVIQFMLAEMGTTGSVDGSLRLVIKGRFQQKQVENVLRRYIVEYVTCKTCKSPDTLLQKENRIFFVLCESCGSRRSVQSIKTGFQAQVGRRKRTAA</sequence>
<dbReference type="SUPFAM" id="SSF100966">
    <property type="entry name" value="Translation initiation factor 2 beta, aIF2beta, N-terminal domain"/>
    <property type="match status" value="1"/>
</dbReference>
<dbReference type="GO" id="GO:0001731">
    <property type="term" value="P:formation of translation preinitiation complex"/>
    <property type="evidence" value="ECO:0007669"/>
    <property type="project" value="TreeGrafter"/>
</dbReference>
<evidence type="ECO:0000259" key="5">
    <source>
        <dbReference type="SMART" id="SM00653"/>
    </source>
</evidence>
<dbReference type="GO" id="GO:0005850">
    <property type="term" value="C:eukaryotic translation initiation factor 2 complex"/>
    <property type="evidence" value="ECO:0007669"/>
    <property type="project" value="TreeGrafter"/>
</dbReference>
<evidence type="ECO:0000313" key="7">
    <source>
        <dbReference type="Proteomes" id="UP000757232"/>
    </source>
</evidence>
<dbReference type="InterPro" id="IPR016190">
    <property type="entry name" value="Transl_init_fac_IF2/IF5_Zn-bd"/>
</dbReference>
<feature type="compositionally biased region" description="Basic and acidic residues" evidence="4">
    <location>
        <begin position="52"/>
        <end position="69"/>
    </location>
</feature>
<dbReference type="Pfam" id="PF01873">
    <property type="entry name" value="eIF-5_eIF-2B"/>
    <property type="match status" value="1"/>
</dbReference>
<dbReference type="InterPro" id="IPR002735">
    <property type="entry name" value="Transl_init_fac_IF2/IF5_dom"/>
</dbReference>
<evidence type="ECO:0000256" key="4">
    <source>
        <dbReference type="SAM" id="MobiDB-lite"/>
    </source>
</evidence>
<feature type="domain" description="Translation initiation factor IF2/IF5" evidence="5">
    <location>
        <begin position="257"/>
        <end position="366"/>
    </location>
</feature>
<dbReference type="GO" id="GO:0031369">
    <property type="term" value="F:translation initiation factor binding"/>
    <property type="evidence" value="ECO:0007669"/>
    <property type="project" value="TreeGrafter"/>
</dbReference>
<dbReference type="FunFam" id="3.30.30.170:FF:000001">
    <property type="entry name" value="Eukaryotic translation initiation factor 2 subunit"/>
    <property type="match status" value="1"/>
</dbReference>
<name>A0A9Q5I539_SANBA</name>
<dbReference type="GO" id="GO:0003729">
    <property type="term" value="F:mRNA binding"/>
    <property type="evidence" value="ECO:0007669"/>
    <property type="project" value="TreeGrafter"/>
</dbReference>
<dbReference type="Gene3D" id="3.30.30.170">
    <property type="match status" value="1"/>
</dbReference>
<dbReference type="PANTHER" id="PTHR23001:SF3">
    <property type="entry name" value="EUKARYOTIC TRANSLATION INITIATION FACTOR 2 SUBUNIT 2"/>
    <property type="match status" value="1"/>
</dbReference>
<dbReference type="Proteomes" id="UP000757232">
    <property type="component" value="Unassembled WGS sequence"/>
</dbReference>
<dbReference type="SMART" id="SM00653">
    <property type="entry name" value="eIF2B_5"/>
    <property type="match status" value="1"/>
</dbReference>
<comment type="caution">
    <text evidence="6">The sequence shown here is derived from an EMBL/GenBank/DDBJ whole genome shotgun (WGS) entry which is preliminary data.</text>
</comment>
<reference evidence="6" key="1">
    <citation type="submission" date="2016-06" db="EMBL/GenBank/DDBJ databases">
        <title>Draft Genome sequence of the fungus Inonotus baumii.</title>
        <authorList>
            <person name="Zhu H."/>
            <person name="Lin W."/>
        </authorList>
    </citation>
    <scope>NUCLEOTIDE SEQUENCE</scope>
    <source>
        <strain evidence="6">821</strain>
    </source>
</reference>
<dbReference type="EMBL" id="LNZH02000056">
    <property type="protein sequence ID" value="OCB91855.1"/>
    <property type="molecule type" value="Genomic_DNA"/>
</dbReference>
<dbReference type="InterPro" id="IPR045196">
    <property type="entry name" value="IF2/IF5"/>
</dbReference>
<protein>
    <recommendedName>
        <fullName evidence="5">Translation initiation factor IF2/IF5 domain-containing protein</fullName>
    </recommendedName>
</protein>
<evidence type="ECO:0000313" key="6">
    <source>
        <dbReference type="EMBL" id="OCB91855.1"/>
    </source>
</evidence>
<gene>
    <name evidence="6" type="ORF">A7U60_g849</name>
</gene>
<dbReference type="InterPro" id="IPR016189">
    <property type="entry name" value="Transl_init_fac_IF2/IF5_N"/>
</dbReference>
<dbReference type="AlphaFoldDB" id="A0A9Q5I539"/>
<dbReference type="OrthoDB" id="10255414at2759"/>
<comment type="similarity">
    <text evidence="1">Belongs to the eIF-2-beta/eIF-5 family.</text>
</comment>
<proteinExistence type="inferred from homology"/>
<organism evidence="6 7">
    <name type="scientific">Sanghuangporus baumii</name>
    <name type="common">Phellinus baumii</name>
    <dbReference type="NCBI Taxonomy" id="108892"/>
    <lineage>
        <taxon>Eukaryota</taxon>
        <taxon>Fungi</taxon>
        <taxon>Dikarya</taxon>
        <taxon>Basidiomycota</taxon>
        <taxon>Agaricomycotina</taxon>
        <taxon>Agaricomycetes</taxon>
        <taxon>Hymenochaetales</taxon>
        <taxon>Hymenochaetaceae</taxon>
        <taxon>Sanghuangporus</taxon>
    </lineage>
</organism>
<keyword evidence="3" id="KW-0648">Protein biosynthesis</keyword>
<evidence type="ECO:0000256" key="1">
    <source>
        <dbReference type="ARBA" id="ARBA00010397"/>
    </source>
</evidence>
<evidence type="ECO:0000256" key="3">
    <source>
        <dbReference type="ARBA" id="ARBA00022917"/>
    </source>
</evidence>
<keyword evidence="7" id="KW-1185">Reference proteome</keyword>
<feature type="compositionally biased region" description="Low complexity" evidence="4">
    <location>
        <begin position="26"/>
        <end position="35"/>
    </location>
</feature>
<dbReference type="PANTHER" id="PTHR23001">
    <property type="entry name" value="EUKARYOTIC TRANSLATION INITIATION FACTOR"/>
    <property type="match status" value="1"/>
</dbReference>
<dbReference type="GO" id="GO:0003743">
    <property type="term" value="F:translation initiation factor activity"/>
    <property type="evidence" value="ECO:0007669"/>
    <property type="project" value="UniProtKB-KW"/>
</dbReference>
<dbReference type="SUPFAM" id="SSF75689">
    <property type="entry name" value="Zinc-binding domain of translation initiation factor 2 beta"/>
    <property type="match status" value="1"/>
</dbReference>
<keyword evidence="2" id="KW-0396">Initiation factor</keyword>
<accession>A0A9Q5I539</accession>
<feature type="region of interest" description="Disordered" evidence="4">
    <location>
        <begin position="1"/>
        <end position="150"/>
    </location>
</feature>
<evidence type="ECO:0000256" key="2">
    <source>
        <dbReference type="ARBA" id="ARBA00022540"/>
    </source>
</evidence>